<evidence type="ECO:0000259" key="9">
    <source>
        <dbReference type="PROSITE" id="PS50011"/>
    </source>
</evidence>
<evidence type="ECO:0000256" key="7">
    <source>
        <dbReference type="ARBA" id="ARBA00047899"/>
    </source>
</evidence>
<evidence type="ECO:0000256" key="3">
    <source>
        <dbReference type="ARBA" id="ARBA00022679"/>
    </source>
</evidence>
<keyword evidence="3" id="KW-0808">Transferase</keyword>
<protein>
    <recommendedName>
        <fullName evidence="1">non-specific serine/threonine protein kinase</fullName>
        <ecNumber evidence="1">2.7.11.1</ecNumber>
    </recommendedName>
</protein>
<dbReference type="EC" id="2.7.11.1" evidence="1"/>
<dbReference type="GO" id="GO:0005524">
    <property type="term" value="F:ATP binding"/>
    <property type="evidence" value="ECO:0007669"/>
    <property type="project" value="UniProtKB-KW"/>
</dbReference>
<dbReference type="HOGENOM" id="CLU_877857_0_0_1"/>
<dbReference type="CDD" id="cd15457">
    <property type="entry name" value="NADAR"/>
    <property type="match status" value="1"/>
</dbReference>
<keyword evidence="4" id="KW-0547">Nucleotide-binding</keyword>
<dbReference type="Gene3D" id="1.10.510.10">
    <property type="entry name" value="Transferase(Phosphotransferase) domain 1"/>
    <property type="match status" value="1"/>
</dbReference>
<proteinExistence type="predicted"/>
<comment type="catalytic activity">
    <reaction evidence="8">
        <text>L-seryl-[protein] + ATP = O-phospho-L-seryl-[protein] + ADP + H(+)</text>
        <dbReference type="Rhea" id="RHEA:17989"/>
        <dbReference type="Rhea" id="RHEA-COMP:9863"/>
        <dbReference type="Rhea" id="RHEA-COMP:11604"/>
        <dbReference type="ChEBI" id="CHEBI:15378"/>
        <dbReference type="ChEBI" id="CHEBI:29999"/>
        <dbReference type="ChEBI" id="CHEBI:30616"/>
        <dbReference type="ChEBI" id="CHEBI:83421"/>
        <dbReference type="ChEBI" id="CHEBI:456216"/>
        <dbReference type="EC" id="2.7.11.1"/>
    </reaction>
</comment>
<evidence type="ECO:0000256" key="5">
    <source>
        <dbReference type="ARBA" id="ARBA00022777"/>
    </source>
</evidence>
<dbReference type="PANTHER" id="PTHR44899">
    <property type="entry name" value="CAMK FAMILY PROTEIN KINASE"/>
    <property type="match status" value="1"/>
</dbReference>
<dbReference type="PROSITE" id="PS50011">
    <property type="entry name" value="PROTEIN_KINASE_DOM"/>
    <property type="match status" value="1"/>
</dbReference>
<evidence type="ECO:0000256" key="6">
    <source>
        <dbReference type="ARBA" id="ARBA00022840"/>
    </source>
</evidence>
<organism evidence="10">
    <name type="scientific">Magallana gigas</name>
    <name type="common">Pacific oyster</name>
    <name type="synonym">Crassostrea gigas</name>
    <dbReference type="NCBI Taxonomy" id="29159"/>
    <lineage>
        <taxon>Eukaryota</taxon>
        <taxon>Metazoa</taxon>
        <taxon>Spiralia</taxon>
        <taxon>Lophotrochozoa</taxon>
        <taxon>Mollusca</taxon>
        <taxon>Bivalvia</taxon>
        <taxon>Autobranchia</taxon>
        <taxon>Pteriomorphia</taxon>
        <taxon>Ostreida</taxon>
        <taxon>Ostreoidea</taxon>
        <taxon>Ostreidae</taxon>
        <taxon>Magallana</taxon>
    </lineage>
</organism>
<dbReference type="InterPro" id="IPR051131">
    <property type="entry name" value="NEK_Ser/Thr_kinase_NIMA"/>
</dbReference>
<dbReference type="EMBL" id="JH818595">
    <property type="protein sequence ID" value="EKC39372.1"/>
    <property type="molecule type" value="Genomic_DNA"/>
</dbReference>
<evidence type="ECO:0000256" key="4">
    <source>
        <dbReference type="ARBA" id="ARBA00022741"/>
    </source>
</evidence>
<dbReference type="Pfam" id="PF00069">
    <property type="entry name" value="Pkinase"/>
    <property type="match status" value="1"/>
</dbReference>
<evidence type="ECO:0000256" key="1">
    <source>
        <dbReference type="ARBA" id="ARBA00012513"/>
    </source>
</evidence>
<sequence length="317" mass="36670">MKKIKLRKLSKDYRNLAETETSRLTGLSNENILHAVTAYHEKKTLYIVTGFCDQGDLARFLVGRTGELLDEQRIVEWFRQICSALEHLHRRNVLHRDIKTQSVFLTDKEMTPKLGISGITKMIESPIQKVLSFRGSPYFMNPQLSACKPYHSKLSSLPEGYSPELNETIERLTCRHTDRWPLALELLQNVLFKRHSGSKKKVGRNVQNFNQELWESRCLDVVEKGNMEKFLQNEELKKKLFDTYPKTLVEASPKDTIWGIGLSEKDRRAWNRETWRGQNLLGEILTNVRDKLLELEPVPVPSFGTSKAENGLEQQSD</sequence>
<evidence type="ECO:0000313" key="10">
    <source>
        <dbReference type="EMBL" id="EKC39372.1"/>
    </source>
</evidence>
<reference evidence="10" key="1">
    <citation type="journal article" date="2012" name="Nature">
        <title>The oyster genome reveals stress adaptation and complexity of shell formation.</title>
        <authorList>
            <person name="Zhang G."/>
            <person name="Fang X."/>
            <person name="Guo X."/>
            <person name="Li L."/>
            <person name="Luo R."/>
            <person name="Xu F."/>
            <person name="Yang P."/>
            <person name="Zhang L."/>
            <person name="Wang X."/>
            <person name="Qi H."/>
            <person name="Xiong Z."/>
            <person name="Que H."/>
            <person name="Xie Y."/>
            <person name="Holland P.W."/>
            <person name="Paps J."/>
            <person name="Zhu Y."/>
            <person name="Wu F."/>
            <person name="Chen Y."/>
            <person name="Wang J."/>
            <person name="Peng C."/>
            <person name="Meng J."/>
            <person name="Yang L."/>
            <person name="Liu J."/>
            <person name="Wen B."/>
            <person name="Zhang N."/>
            <person name="Huang Z."/>
            <person name="Zhu Q."/>
            <person name="Feng Y."/>
            <person name="Mount A."/>
            <person name="Hedgecock D."/>
            <person name="Xu Z."/>
            <person name="Liu Y."/>
            <person name="Domazet-Loso T."/>
            <person name="Du Y."/>
            <person name="Sun X."/>
            <person name="Zhang S."/>
            <person name="Liu B."/>
            <person name="Cheng P."/>
            <person name="Jiang X."/>
            <person name="Li J."/>
            <person name="Fan D."/>
            <person name="Wang W."/>
            <person name="Fu W."/>
            <person name="Wang T."/>
            <person name="Wang B."/>
            <person name="Zhang J."/>
            <person name="Peng Z."/>
            <person name="Li Y."/>
            <person name="Li N."/>
            <person name="Wang J."/>
            <person name="Chen M."/>
            <person name="He Y."/>
            <person name="Tan F."/>
            <person name="Song X."/>
            <person name="Zheng Q."/>
            <person name="Huang R."/>
            <person name="Yang H."/>
            <person name="Du X."/>
            <person name="Chen L."/>
            <person name="Yang M."/>
            <person name="Gaffney P.M."/>
            <person name="Wang S."/>
            <person name="Luo L."/>
            <person name="She Z."/>
            <person name="Ming Y."/>
            <person name="Huang W."/>
            <person name="Zhang S."/>
            <person name="Huang B."/>
            <person name="Zhang Y."/>
            <person name="Qu T."/>
            <person name="Ni P."/>
            <person name="Miao G."/>
            <person name="Wang J."/>
            <person name="Wang Q."/>
            <person name="Steinberg C.E."/>
            <person name="Wang H."/>
            <person name="Li N."/>
            <person name="Qian L."/>
            <person name="Zhang G."/>
            <person name="Li Y."/>
            <person name="Yang H."/>
            <person name="Liu X."/>
            <person name="Wang J."/>
            <person name="Yin Y."/>
            <person name="Wang J."/>
        </authorList>
    </citation>
    <scope>NUCLEOTIDE SEQUENCE [LARGE SCALE GENOMIC DNA]</scope>
    <source>
        <strain evidence="10">05x7-T-G4-1.051#20</strain>
    </source>
</reference>
<dbReference type="InterPro" id="IPR011009">
    <property type="entry name" value="Kinase-like_dom_sf"/>
</dbReference>
<keyword evidence="2" id="KW-0723">Serine/threonine-protein kinase</keyword>
<dbReference type="Gene3D" id="3.30.200.20">
    <property type="entry name" value="Phosphorylase Kinase, domain 1"/>
    <property type="match status" value="1"/>
</dbReference>
<keyword evidence="5 10" id="KW-0418">Kinase</keyword>
<dbReference type="AlphaFoldDB" id="K1QQY4"/>
<evidence type="ECO:0000256" key="2">
    <source>
        <dbReference type="ARBA" id="ARBA00022527"/>
    </source>
</evidence>
<keyword evidence="6" id="KW-0067">ATP-binding</keyword>
<dbReference type="Gene3D" id="1.10.357.40">
    <property type="entry name" value="YbiA-like"/>
    <property type="match status" value="1"/>
</dbReference>
<evidence type="ECO:0000256" key="8">
    <source>
        <dbReference type="ARBA" id="ARBA00048679"/>
    </source>
</evidence>
<dbReference type="InterPro" id="IPR000719">
    <property type="entry name" value="Prot_kinase_dom"/>
</dbReference>
<name>K1QQY4_MAGGI</name>
<gene>
    <name evidence="10" type="ORF">CGI_10005548</name>
</gene>
<dbReference type="NCBIfam" id="TIGR02464">
    <property type="entry name" value="ribofla_fusion"/>
    <property type="match status" value="1"/>
</dbReference>
<dbReference type="Pfam" id="PF08719">
    <property type="entry name" value="NADAR"/>
    <property type="match status" value="1"/>
</dbReference>
<dbReference type="InterPro" id="IPR037238">
    <property type="entry name" value="YbiA-like_sf"/>
</dbReference>
<dbReference type="PANTHER" id="PTHR44899:SF3">
    <property type="entry name" value="SERINE_THREONINE-PROTEIN KINASE NEK1"/>
    <property type="match status" value="1"/>
</dbReference>
<comment type="catalytic activity">
    <reaction evidence="7">
        <text>L-threonyl-[protein] + ATP = O-phospho-L-threonyl-[protein] + ADP + H(+)</text>
        <dbReference type="Rhea" id="RHEA:46608"/>
        <dbReference type="Rhea" id="RHEA-COMP:11060"/>
        <dbReference type="Rhea" id="RHEA-COMP:11605"/>
        <dbReference type="ChEBI" id="CHEBI:15378"/>
        <dbReference type="ChEBI" id="CHEBI:30013"/>
        <dbReference type="ChEBI" id="CHEBI:30616"/>
        <dbReference type="ChEBI" id="CHEBI:61977"/>
        <dbReference type="ChEBI" id="CHEBI:456216"/>
        <dbReference type="EC" id="2.7.11.1"/>
    </reaction>
</comment>
<dbReference type="SUPFAM" id="SSF56112">
    <property type="entry name" value="Protein kinase-like (PK-like)"/>
    <property type="match status" value="1"/>
</dbReference>
<dbReference type="GO" id="GO:0004674">
    <property type="term" value="F:protein serine/threonine kinase activity"/>
    <property type="evidence" value="ECO:0007669"/>
    <property type="project" value="UniProtKB-KW"/>
</dbReference>
<dbReference type="InterPro" id="IPR012816">
    <property type="entry name" value="NADAR"/>
</dbReference>
<feature type="domain" description="Protein kinase" evidence="9">
    <location>
        <begin position="1"/>
        <end position="312"/>
    </location>
</feature>
<dbReference type="SUPFAM" id="SSF143990">
    <property type="entry name" value="YbiA-like"/>
    <property type="match status" value="1"/>
</dbReference>
<dbReference type="InParanoid" id="K1QQY4"/>
<accession>K1QQY4</accession>